<dbReference type="RefSeq" id="WP_324670164.1">
    <property type="nucleotide sequence ID" value="NZ_CP141614.1"/>
</dbReference>
<evidence type="ECO:0000256" key="1">
    <source>
        <dbReference type="SAM" id="MobiDB-lite"/>
    </source>
</evidence>
<protein>
    <submittedName>
        <fullName evidence="2">Uncharacterized protein</fullName>
    </submittedName>
</protein>
<evidence type="ECO:0000313" key="3">
    <source>
        <dbReference type="Proteomes" id="UP001333102"/>
    </source>
</evidence>
<dbReference type="Proteomes" id="UP001333102">
    <property type="component" value="Chromosome"/>
</dbReference>
<organism evidence="2 3">
    <name type="scientific">Geochorda subterranea</name>
    <dbReference type="NCBI Taxonomy" id="3109564"/>
    <lineage>
        <taxon>Bacteria</taxon>
        <taxon>Bacillati</taxon>
        <taxon>Bacillota</taxon>
        <taxon>Limnochordia</taxon>
        <taxon>Limnochordales</taxon>
        <taxon>Geochordaceae</taxon>
        <taxon>Geochorda</taxon>
    </lineage>
</organism>
<accession>A0ABZ1BSZ8</accession>
<feature type="compositionally biased region" description="Polar residues" evidence="1">
    <location>
        <begin position="24"/>
        <end position="38"/>
    </location>
</feature>
<name>A0ABZ1BSZ8_9FIRM</name>
<gene>
    <name evidence="2" type="ORF">VLY81_06270</name>
</gene>
<feature type="region of interest" description="Disordered" evidence="1">
    <location>
        <begin position="1"/>
        <end position="64"/>
    </location>
</feature>
<dbReference type="EMBL" id="CP141614">
    <property type="protein sequence ID" value="WRP15756.1"/>
    <property type="molecule type" value="Genomic_DNA"/>
</dbReference>
<reference evidence="3" key="1">
    <citation type="submission" date="2023-12" db="EMBL/GenBank/DDBJ databases">
        <title>Novel isolates from deep terrestrial aquifers shed light on the physiology and ecology of the class Limnochordia.</title>
        <authorList>
            <person name="Karnachuk O.V."/>
            <person name="Lukina A.P."/>
            <person name="Avakyan M.R."/>
            <person name="Kadnikov V."/>
            <person name="Begmatov S."/>
            <person name="Beletsky A.V."/>
            <person name="Mardanov A.V."/>
            <person name="Ravin N.V."/>
        </authorList>
    </citation>
    <scope>NUCLEOTIDE SEQUENCE [LARGE SCALE GENOMIC DNA]</scope>
    <source>
        <strain evidence="3">LN</strain>
    </source>
</reference>
<proteinExistence type="predicted"/>
<keyword evidence="3" id="KW-1185">Reference proteome</keyword>
<evidence type="ECO:0000313" key="2">
    <source>
        <dbReference type="EMBL" id="WRP15756.1"/>
    </source>
</evidence>
<sequence>MSSCFLRRLGQTHPDGEIHLSPDNYATHTHQAVKSTCWSPPSGGSSKPGRKTPGRLYGSTPRPNPGEVLAHCLASGRELPPTTLVALDPDEPDFERLFDMLFLTGPL</sequence>